<evidence type="ECO:0000313" key="7">
    <source>
        <dbReference type="EMBL" id="KCW68360.1"/>
    </source>
</evidence>
<accession>A0A059BRT0</accession>
<dbReference type="Pfam" id="PF02631">
    <property type="entry name" value="RecX_HTH2"/>
    <property type="match status" value="1"/>
</dbReference>
<dbReference type="InterPro" id="IPR053924">
    <property type="entry name" value="RecX_HTH_2nd"/>
</dbReference>
<evidence type="ECO:0000256" key="1">
    <source>
        <dbReference type="ARBA" id="ARBA00004496"/>
    </source>
</evidence>
<evidence type="ECO:0000256" key="3">
    <source>
        <dbReference type="ARBA" id="ARBA00018111"/>
    </source>
</evidence>
<evidence type="ECO:0000256" key="2">
    <source>
        <dbReference type="ARBA" id="ARBA00009695"/>
    </source>
</evidence>
<gene>
    <name evidence="7" type="ORF">EUGRSUZ_F02021</name>
</gene>
<reference evidence="7" key="1">
    <citation type="submission" date="2013-07" db="EMBL/GenBank/DDBJ databases">
        <title>The genome of Eucalyptus grandis.</title>
        <authorList>
            <person name="Schmutz J."/>
            <person name="Hayes R."/>
            <person name="Myburg A."/>
            <person name="Tuskan G."/>
            <person name="Grattapaglia D."/>
            <person name="Rokhsar D.S."/>
        </authorList>
    </citation>
    <scope>NUCLEOTIDE SEQUENCE</scope>
    <source>
        <tissue evidence="7">Leaf extractions</tissue>
    </source>
</reference>
<proteinExistence type="inferred from homology"/>
<evidence type="ECO:0000259" key="6">
    <source>
        <dbReference type="Pfam" id="PF02631"/>
    </source>
</evidence>
<keyword evidence="4" id="KW-0963">Cytoplasm</keyword>
<sequence>MAVFPGNLSLRMTLQLQSRALSIAWVRKSGAIQCLGRRDLGSSVPVRYVPKVPLKMDKADKHEKPETPPAKSPEISEARSMSNADVMRSRVYRKGQGEAVANGLACAEVRSPVNKQMPVVNVTDATPGLGEETIEDIIETNDDFIEGIEADADEIEVHQGDNSNVGSELRGGKSRKDAEDLAFKLLATRAYTAVAMTKKLQGKRFPPAIVEAVVNDFKSRGFINDGLYAETYSRSRWSSSCWGPRRIKQELFKKGVSKFDAEKAVKLVFEECDSSTEQESRLGLSKVALDHLFSQASKQWLRSGGVPIDTRKSRIVRWLQYRGFNWGVISVILKKLESQASLEKK</sequence>
<dbReference type="GO" id="GO:0006282">
    <property type="term" value="P:regulation of DNA repair"/>
    <property type="evidence" value="ECO:0007669"/>
    <property type="project" value="InterPro"/>
</dbReference>
<dbReference type="PANTHER" id="PTHR33602:SF1">
    <property type="entry name" value="REGULATORY PROTEIN RECX FAMILY PROTEIN"/>
    <property type="match status" value="1"/>
</dbReference>
<dbReference type="Gramene" id="KCW68360">
    <property type="protein sequence ID" value="KCW68360"/>
    <property type="gene ID" value="EUGRSUZ_F02021"/>
</dbReference>
<organism evidence="7">
    <name type="scientific">Eucalyptus grandis</name>
    <name type="common">Flooded gum</name>
    <dbReference type="NCBI Taxonomy" id="71139"/>
    <lineage>
        <taxon>Eukaryota</taxon>
        <taxon>Viridiplantae</taxon>
        <taxon>Streptophyta</taxon>
        <taxon>Embryophyta</taxon>
        <taxon>Tracheophyta</taxon>
        <taxon>Spermatophyta</taxon>
        <taxon>Magnoliopsida</taxon>
        <taxon>eudicotyledons</taxon>
        <taxon>Gunneridae</taxon>
        <taxon>Pentapetalae</taxon>
        <taxon>rosids</taxon>
        <taxon>malvids</taxon>
        <taxon>Myrtales</taxon>
        <taxon>Myrtaceae</taxon>
        <taxon>Myrtoideae</taxon>
        <taxon>Eucalypteae</taxon>
        <taxon>Eucalyptus</taxon>
    </lineage>
</organism>
<feature type="compositionally biased region" description="Basic and acidic residues" evidence="5">
    <location>
        <begin position="55"/>
        <end position="66"/>
    </location>
</feature>
<name>A0A059BRT0_EUCGR</name>
<dbReference type="KEGG" id="egr:104449096"/>
<evidence type="ECO:0000256" key="5">
    <source>
        <dbReference type="SAM" id="MobiDB-lite"/>
    </source>
</evidence>
<feature type="domain" description="RecX second three-helical" evidence="6">
    <location>
        <begin position="224"/>
        <end position="264"/>
    </location>
</feature>
<dbReference type="InterPro" id="IPR003783">
    <property type="entry name" value="Regulatory_RecX"/>
</dbReference>
<comment type="similarity">
    <text evidence="2">Belongs to the RecX family.</text>
</comment>
<dbReference type="AlphaFoldDB" id="A0A059BRT0"/>
<dbReference type="InParanoid" id="A0A059BRT0"/>
<dbReference type="GO" id="GO:0005737">
    <property type="term" value="C:cytoplasm"/>
    <property type="evidence" value="ECO:0007669"/>
    <property type="project" value="UniProtKB-SubCell"/>
</dbReference>
<dbReference type="InterPro" id="IPR036388">
    <property type="entry name" value="WH-like_DNA-bd_sf"/>
</dbReference>
<dbReference type="HAMAP" id="MF_01114">
    <property type="entry name" value="RecX"/>
    <property type="match status" value="1"/>
</dbReference>
<feature type="region of interest" description="Disordered" evidence="5">
    <location>
        <begin position="55"/>
        <end position="82"/>
    </location>
</feature>
<dbReference type="eggNOG" id="KOG0017">
    <property type="taxonomic scope" value="Eukaryota"/>
</dbReference>
<dbReference type="Gene3D" id="1.10.10.10">
    <property type="entry name" value="Winged helix-like DNA-binding domain superfamily/Winged helix DNA-binding domain"/>
    <property type="match status" value="3"/>
</dbReference>
<protein>
    <recommendedName>
        <fullName evidence="3">Regulatory protein RecX</fullName>
    </recommendedName>
</protein>
<dbReference type="PANTHER" id="PTHR33602">
    <property type="entry name" value="REGULATORY PROTEIN RECX FAMILY PROTEIN"/>
    <property type="match status" value="1"/>
</dbReference>
<dbReference type="OrthoDB" id="543346at2759"/>
<comment type="subcellular location">
    <subcellularLocation>
        <location evidence="1">Cytoplasm</location>
    </subcellularLocation>
</comment>
<evidence type="ECO:0000256" key="4">
    <source>
        <dbReference type="ARBA" id="ARBA00022490"/>
    </source>
</evidence>
<dbReference type="EMBL" id="KK198758">
    <property type="protein sequence ID" value="KCW68360.1"/>
    <property type="molecule type" value="Genomic_DNA"/>
</dbReference>